<organism evidence="1 2">
    <name type="scientific">Ataeniobius toweri</name>
    <dbReference type="NCBI Taxonomy" id="208326"/>
    <lineage>
        <taxon>Eukaryota</taxon>
        <taxon>Metazoa</taxon>
        <taxon>Chordata</taxon>
        <taxon>Craniata</taxon>
        <taxon>Vertebrata</taxon>
        <taxon>Euteleostomi</taxon>
        <taxon>Actinopterygii</taxon>
        <taxon>Neopterygii</taxon>
        <taxon>Teleostei</taxon>
        <taxon>Neoteleostei</taxon>
        <taxon>Acanthomorphata</taxon>
        <taxon>Ovalentaria</taxon>
        <taxon>Atherinomorphae</taxon>
        <taxon>Cyprinodontiformes</taxon>
        <taxon>Goodeidae</taxon>
        <taxon>Ataeniobius</taxon>
    </lineage>
</organism>
<dbReference type="EMBL" id="JAHUTI010000458">
    <property type="protein sequence ID" value="MED6232107.1"/>
    <property type="molecule type" value="Genomic_DNA"/>
</dbReference>
<comment type="caution">
    <text evidence="1">The sequence shown here is derived from an EMBL/GenBank/DDBJ whole genome shotgun (WGS) entry which is preliminary data.</text>
</comment>
<accession>A0ABU7A292</accession>
<sequence length="108" mass="11847">MRTIASAHDHALNPCTTSAAPHPSIDLLSRCHILAKCISTSPPSREAWKYWHDVLRDGPSHSLSLSGQMFKATVGMHFDAATSKTGGCFGEISWHHIAKHGKSLTEEW</sequence>
<dbReference type="Proteomes" id="UP001345963">
    <property type="component" value="Unassembled WGS sequence"/>
</dbReference>
<keyword evidence="2" id="KW-1185">Reference proteome</keyword>
<evidence type="ECO:0000313" key="1">
    <source>
        <dbReference type="EMBL" id="MED6232107.1"/>
    </source>
</evidence>
<proteinExistence type="predicted"/>
<name>A0ABU7A292_9TELE</name>
<gene>
    <name evidence="1" type="ORF">ATANTOWER_021332</name>
</gene>
<evidence type="ECO:0000313" key="2">
    <source>
        <dbReference type="Proteomes" id="UP001345963"/>
    </source>
</evidence>
<reference evidence="1 2" key="1">
    <citation type="submission" date="2021-07" db="EMBL/GenBank/DDBJ databases">
        <authorList>
            <person name="Palmer J.M."/>
        </authorList>
    </citation>
    <scope>NUCLEOTIDE SEQUENCE [LARGE SCALE GENOMIC DNA]</scope>
    <source>
        <strain evidence="1 2">AT_MEX2019</strain>
        <tissue evidence="1">Muscle</tissue>
    </source>
</reference>
<protein>
    <submittedName>
        <fullName evidence="1">Uncharacterized protein</fullName>
    </submittedName>
</protein>